<keyword evidence="3" id="KW-0547">Nucleotide-binding</keyword>
<gene>
    <name evidence="15" type="ORF">H9875_01890</name>
</gene>
<evidence type="ECO:0000256" key="5">
    <source>
        <dbReference type="ARBA" id="ARBA00022801"/>
    </source>
</evidence>
<dbReference type="GO" id="GO:0003677">
    <property type="term" value="F:DNA binding"/>
    <property type="evidence" value="ECO:0007669"/>
    <property type="project" value="UniProtKB-KW"/>
</dbReference>
<keyword evidence="11" id="KW-0234">DNA repair</keyword>
<dbReference type="Pfam" id="PF13307">
    <property type="entry name" value="Helicase_C_2"/>
    <property type="match status" value="1"/>
</dbReference>
<dbReference type="InterPro" id="IPR014013">
    <property type="entry name" value="Helic_SF1/SF2_ATP-bd_DinG/Rad3"/>
</dbReference>
<dbReference type="Pfam" id="PF06733">
    <property type="entry name" value="DEAD_2"/>
    <property type="match status" value="1"/>
</dbReference>
<dbReference type="GO" id="GO:0005524">
    <property type="term" value="F:ATP binding"/>
    <property type="evidence" value="ECO:0007669"/>
    <property type="project" value="UniProtKB-KW"/>
</dbReference>
<dbReference type="EMBL" id="DXGJ01000017">
    <property type="protein sequence ID" value="HIW71356.1"/>
    <property type="molecule type" value="Genomic_DNA"/>
</dbReference>
<sequence length="787" mass="89243">MPLKLGVRELVEFTLRAGDLGATSNSTNTALLGAQIHRRLQKQRSADYQKEYYLDLPLTLNGHDYLLHGRADGVTLADTTATIEEIKTSDTDFDKLSENTLTLYWAQAKLYAHLLFTKLPDLTQITITLTYFQTTTETVTQTDQTLDRDQAAAFFQQVIDEYVIWLKFRDDLRARRDPTIKTLTFPFGQYRPGQRELAVAVYKTIVTQKRLFAEAPTGTGKTISTLFPTIKAIGEGLIQRIFYLTAKQSTRMVAEEAVALMATQGLKLKSITLTAKEKIQFPEEADLQPEENPYMLGYYDRLRPALLDVLQNNDQLTRSVIETYARKHTLDPFEFQLDISLLCDVVIGDYNYLFDPQVHLQRFFAAPDPDNFFLIDEAHNLVSRSRDMYSAALSSRPLDNLLDLSENLPQASKKLRRRLRDLRDTFTDVAAPLRQSGKTDTTFLTPPDAFDHELGRLVEVIHDWLVDQPQTPFTKAILDYYFAIISYQRIGEYYDETYRMRLTIEDGNITLKQLCLDPSAFLADSLSLGHGAVLFSATLSPLDYYQTVLGGSDEALSYRLNSPFPPQHQGILITNYIQTTYRQRQANLANILVAIKTLVDGKTGNYLIFLPSYSYLLTVVEAFHMAYPKIKTTSQQAQMSESDRQAFLAQFTADPAHTLVGFALLGGIFSEGIDLKAGRLIGVGIVSVGLPGINPETDLIRDYFDSHDQPGFAFAYQLPGLNNVFQAAGRLIRGAKDVGIVLLMDQRFTTTRYTRLYPQHWQHYQRLYRPEQLGPAVADFWRQEASL</sequence>
<dbReference type="Gene3D" id="3.40.50.300">
    <property type="entry name" value="P-loop containing nucleotide triphosphate hydrolases"/>
    <property type="match status" value="2"/>
</dbReference>
<evidence type="ECO:0000313" key="15">
    <source>
        <dbReference type="EMBL" id="HIW71356.1"/>
    </source>
</evidence>
<comment type="caution">
    <text evidence="15">The sequence shown here is derived from an EMBL/GenBank/DDBJ whole genome shotgun (WGS) entry which is preliminary data.</text>
</comment>
<keyword evidence="6 15" id="KW-0347">Helicase</keyword>
<evidence type="ECO:0000256" key="10">
    <source>
        <dbReference type="ARBA" id="ARBA00023125"/>
    </source>
</evidence>
<dbReference type="InterPro" id="IPR045028">
    <property type="entry name" value="DinG/Rad3-like"/>
</dbReference>
<dbReference type="InterPro" id="IPR010614">
    <property type="entry name" value="RAD3-like_helicase_DEAD"/>
</dbReference>
<organism evidence="15 16">
    <name type="scientific">Candidatus Levilactobacillus faecigallinarum</name>
    <dbReference type="NCBI Taxonomy" id="2838638"/>
    <lineage>
        <taxon>Bacteria</taxon>
        <taxon>Bacillati</taxon>
        <taxon>Bacillota</taxon>
        <taxon>Bacilli</taxon>
        <taxon>Lactobacillales</taxon>
        <taxon>Lactobacillaceae</taxon>
        <taxon>Levilactobacillus</taxon>
    </lineage>
</organism>
<dbReference type="GO" id="GO:0006281">
    <property type="term" value="P:DNA repair"/>
    <property type="evidence" value="ECO:0007669"/>
    <property type="project" value="UniProtKB-KW"/>
</dbReference>
<accession>A0A9D1QQY6</accession>
<comment type="similarity">
    <text evidence="13">Belongs to the helicase family. DinG subfamily.</text>
</comment>
<keyword evidence="12" id="KW-0413">Isomerase</keyword>
<dbReference type="SMART" id="SM00488">
    <property type="entry name" value="DEXDc2"/>
    <property type="match status" value="1"/>
</dbReference>
<evidence type="ECO:0000256" key="2">
    <source>
        <dbReference type="ARBA" id="ARBA00022723"/>
    </source>
</evidence>
<name>A0A9D1QQY6_9LACO</name>
<dbReference type="AlphaFoldDB" id="A0A9D1QQY6"/>
<dbReference type="InterPro" id="IPR006554">
    <property type="entry name" value="Helicase-like_DEXD_c2"/>
</dbReference>
<dbReference type="GO" id="GO:0051539">
    <property type="term" value="F:4 iron, 4 sulfur cluster binding"/>
    <property type="evidence" value="ECO:0007669"/>
    <property type="project" value="UniProtKB-KW"/>
</dbReference>
<keyword evidence="8" id="KW-0408">Iron</keyword>
<dbReference type="InterPro" id="IPR027417">
    <property type="entry name" value="P-loop_NTPase"/>
</dbReference>
<keyword evidence="4" id="KW-0227">DNA damage</keyword>
<feature type="domain" description="Helicase ATP-binding" evidence="14">
    <location>
        <begin position="180"/>
        <end position="422"/>
    </location>
</feature>
<keyword evidence="9" id="KW-0411">Iron-sulfur</keyword>
<evidence type="ECO:0000256" key="3">
    <source>
        <dbReference type="ARBA" id="ARBA00022741"/>
    </source>
</evidence>
<reference evidence="15" key="1">
    <citation type="journal article" date="2021" name="PeerJ">
        <title>Extensive microbial diversity within the chicken gut microbiome revealed by metagenomics and culture.</title>
        <authorList>
            <person name="Gilroy R."/>
            <person name="Ravi A."/>
            <person name="Getino M."/>
            <person name="Pursley I."/>
            <person name="Horton D.L."/>
            <person name="Alikhan N.F."/>
            <person name="Baker D."/>
            <person name="Gharbi K."/>
            <person name="Hall N."/>
            <person name="Watson M."/>
            <person name="Adriaenssens E.M."/>
            <person name="Foster-Nyarko E."/>
            <person name="Jarju S."/>
            <person name="Secka A."/>
            <person name="Antonio M."/>
            <person name="Oren A."/>
            <person name="Chaudhuri R.R."/>
            <person name="La Ragione R."/>
            <person name="Hildebrand F."/>
            <person name="Pallen M.J."/>
        </authorList>
    </citation>
    <scope>NUCLEOTIDE SEQUENCE</scope>
    <source>
        <strain evidence="15">CHK173-259</strain>
    </source>
</reference>
<dbReference type="InterPro" id="IPR011604">
    <property type="entry name" value="PDDEXK-like_dom_sf"/>
</dbReference>
<protein>
    <submittedName>
        <fullName evidence="15">ATP-dependent DNA helicase</fullName>
    </submittedName>
</protein>
<evidence type="ECO:0000256" key="11">
    <source>
        <dbReference type="ARBA" id="ARBA00023204"/>
    </source>
</evidence>
<dbReference type="InterPro" id="IPR006555">
    <property type="entry name" value="ATP-dep_Helicase_C"/>
</dbReference>
<dbReference type="SUPFAM" id="SSF52540">
    <property type="entry name" value="P-loop containing nucleoside triphosphate hydrolases"/>
    <property type="match status" value="2"/>
</dbReference>
<evidence type="ECO:0000256" key="13">
    <source>
        <dbReference type="ARBA" id="ARBA00038058"/>
    </source>
</evidence>
<evidence type="ECO:0000256" key="4">
    <source>
        <dbReference type="ARBA" id="ARBA00022763"/>
    </source>
</evidence>
<keyword evidence="1" id="KW-0004">4Fe-4S</keyword>
<evidence type="ECO:0000256" key="6">
    <source>
        <dbReference type="ARBA" id="ARBA00022806"/>
    </source>
</evidence>
<dbReference type="Gene3D" id="1.10.275.40">
    <property type="match status" value="1"/>
</dbReference>
<keyword evidence="7" id="KW-0067">ATP-binding</keyword>
<evidence type="ECO:0000256" key="7">
    <source>
        <dbReference type="ARBA" id="ARBA00022840"/>
    </source>
</evidence>
<dbReference type="Gene3D" id="1.10.30.20">
    <property type="entry name" value="Bacterial XPD DNA helicase, FeS cluster domain"/>
    <property type="match status" value="1"/>
</dbReference>
<dbReference type="GO" id="GO:0046872">
    <property type="term" value="F:metal ion binding"/>
    <property type="evidence" value="ECO:0007669"/>
    <property type="project" value="UniProtKB-KW"/>
</dbReference>
<dbReference type="Proteomes" id="UP000886822">
    <property type="component" value="Unassembled WGS sequence"/>
</dbReference>
<evidence type="ECO:0000256" key="8">
    <source>
        <dbReference type="ARBA" id="ARBA00023004"/>
    </source>
</evidence>
<evidence type="ECO:0000256" key="12">
    <source>
        <dbReference type="ARBA" id="ARBA00023235"/>
    </source>
</evidence>
<reference evidence="15" key="2">
    <citation type="submission" date="2021-04" db="EMBL/GenBank/DDBJ databases">
        <authorList>
            <person name="Gilroy R."/>
        </authorList>
    </citation>
    <scope>NUCLEOTIDE SEQUENCE</scope>
    <source>
        <strain evidence="15">CHK173-259</strain>
    </source>
</reference>
<dbReference type="PROSITE" id="PS51193">
    <property type="entry name" value="HELICASE_ATP_BIND_2"/>
    <property type="match status" value="1"/>
</dbReference>
<keyword evidence="5" id="KW-0378">Hydrolase</keyword>
<keyword evidence="2" id="KW-0479">Metal-binding</keyword>
<dbReference type="InterPro" id="IPR042493">
    <property type="entry name" value="XPD_DNA_FeS"/>
</dbReference>
<proteinExistence type="inferred from homology"/>
<dbReference type="GO" id="GO:0016818">
    <property type="term" value="F:hydrolase activity, acting on acid anhydrides, in phosphorus-containing anhydrides"/>
    <property type="evidence" value="ECO:0007669"/>
    <property type="project" value="InterPro"/>
</dbReference>
<dbReference type="PANTHER" id="PTHR11472:SF34">
    <property type="entry name" value="REGULATOR OF TELOMERE ELONGATION HELICASE 1"/>
    <property type="match status" value="1"/>
</dbReference>
<dbReference type="PANTHER" id="PTHR11472">
    <property type="entry name" value="DNA REPAIR DEAD HELICASE RAD3/XP-D SUBFAMILY MEMBER"/>
    <property type="match status" value="1"/>
</dbReference>
<evidence type="ECO:0000259" key="14">
    <source>
        <dbReference type="PROSITE" id="PS51193"/>
    </source>
</evidence>
<evidence type="ECO:0000256" key="1">
    <source>
        <dbReference type="ARBA" id="ARBA00022485"/>
    </source>
</evidence>
<dbReference type="SMART" id="SM00491">
    <property type="entry name" value="HELICc2"/>
    <property type="match status" value="1"/>
</dbReference>
<keyword evidence="10" id="KW-0238">DNA-binding</keyword>
<dbReference type="Gene3D" id="3.90.320.10">
    <property type="match status" value="1"/>
</dbReference>
<evidence type="ECO:0000313" key="16">
    <source>
        <dbReference type="Proteomes" id="UP000886822"/>
    </source>
</evidence>
<evidence type="ECO:0000256" key="9">
    <source>
        <dbReference type="ARBA" id="ARBA00023014"/>
    </source>
</evidence>
<dbReference type="GO" id="GO:0003678">
    <property type="term" value="F:DNA helicase activity"/>
    <property type="evidence" value="ECO:0007669"/>
    <property type="project" value="InterPro"/>
</dbReference>